<dbReference type="OrthoDB" id="2196187at2759"/>
<name>A0A9D5BUR4_9LILI</name>
<keyword evidence="2" id="KW-1185">Reference proteome</keyword>
<sequence>MPFALHVFTHLLVKEEEDDSDDSDSEDDTTNQNAQILLTKNVISLENNSNWYSPLAHLKDAQCFAEKLFSRLQKCDERFEAGEEMAIDCITAALAF</sequence>
<dbReference type="Proteomes" id="UP001085076">
    <property type="component" value="Unassembled WGS sequence"/>
</dbReference>
<dbReference type="EMBL" id="JAGGNH010000031">
    <property type="protein sequence ID" value="KAJ0961289.1"/>
    <property type="molecule type" value="Genomic_DNA"/>
</dbReference>
<protein>
    <submittedName>
        <fullName evidence="1">Uncharacterized protein</fullName>
    </submittedName>
</protein>
<evidence type="ECO:0000313" key="1">
    <source>
        <dbReference type="EMBL" id="KAJ0961289.1"/>
    </source>
</evidence>
<evidence type="ECO:0000313" key="2">
    <source>
        <dbReference type="Proteomes" id="UP001085076"/>
    </source>
</evidence>
<organism evidence="1 2">
    <name type="scientific">Dioscorea zingiberensis</name>
    <dbReference type="NCBI Taxonomy" id="325984"/>
    <lineage>
        <taxon>Eukaryota</taxon>
        <taxon>Viridiplantae</taxon>
        <taxon>Streptophyta</taxon>
        <taxon>Embryophyta</taxon>
        <taxon>Tracheophyta</taxon>
        <taxon>Spermatophyta</taxon>
        <taxon>Magnoliopsida</taxon>
        <taxon>Liliopsida</taxon>
        <taxon>Dioscoreales</taxon>
        <taxon>Dioscoreaceae</taxon>
        <taxon>Dioscorea</taxon>
    </lineage>
</organism>
<gene>
    <name evidence="1" type="ORF">J5N97_000747</name>
</gene>
<dbReference type="AlphaFoldDB" id="A0A9D5BUR4"/>
<comment type="caution">
    <text evidence="1">The sequence shown here is derived from an EMBL/GenBank/DDBJ whole genome shotgun (WGS) entry which is preliminary data.</text>
</comment>
<proteinExistence type="predicted"/>
<accession>A0A9D5BUR4</accession>
<reference evidence="1 2" key="1">
    <citation type="journal article" date="2022" name="Hortic Res">
        <title>The genome of Dioscorea zingiberensis sheds light on the biosynthesis, origin and evolution of the medicinally important diosgenin saponins.</title>
        <authorList>
            <person name="Li Y."/>
            <person name="Tan C."/>
            <person name="Li Z."/>
            <person name="Guo J."/>
            <person name="Li S."/>
            <person name="Chen X."/>
            <person name="Wang C."/>
            <person name="Dai X."/>
            <person name="Yang H."/>
            <person name="Song W."/>
            <person name="Hou L."/>
            <person name="Xu J."/>
            <person name="Tong Z."/>
            <person name="Xu A."/>
            <person name="Yuan X."/>
            <person name="Wang W."/>
            <person name="Yang Q."/>
            <person name="Chen L."/>
            <person name="Sun Z."/>
            <person name="Wang K."/>
            <person name="Pan B."/>
            <person name="Chen J."/>
            <person name="Bao Y."/>
            <person name="Liu F."/>
            <person name="Qi X."/>
            <person name="Gang D.R."/>
            <person name="Wen J."/>
            <person name="Li J."/>
        </authorList>
    </citation>
    <scope>NUCLEOTIDE SEQUENCE [LARGE SCALE GENOMIC DNA]</scope>
    <source>
        <strain evidence="1">Dzin_1.0</strain>
    </source>
</reference>